<evidence type="ECO:0000256" key="1">
    <source>
        <dbReference type="ARBA" id="ARBA00005771"/>
    </source>
</evidence>
<protein>
    <recommendedName>
        <fullName evidence="3">Sulfotransferase</fullName>
        <ecNumber evidence="3">2.8.2.-</ecNumber>
    </recommendedName>
</protein>
<proteinExistence type="inferred from homology"/>
<evidence type="ECO:0000259" key="4">
    <source>
        <dbReference type="Pfam" id="PF00685"/>
    </source>
</evidence>
<dbReference type="Proteomes" id="UP001295469">
    <property type="component" value="Chromosome C04"/>
</dbReference>
<dbReference type="AlphaFoldDB" id="A0A816JGL4"/>
<evidence type="ECO:0000256" key="2">
    <source>
        <dbReference type="ARBA" id="ARBA00022679"/>
    </source>
</evidence>
<dbReference type="GO" id="GO:0008146">
    <property type="term" value="F:sulfotransferase activity"/>
    <property type="evidence" value="ECO:0007669"/>
    <property type="project" value="InterPro"/>
</dbReference>
<evidence type="ECO:0000313" key="5">
    <source>
        <dbReference type="EMBL" id="CAF1840260.1"/>
    </source>
</evidence>
<evidence type="ECO:0000256" key="3">
    <source>
        <dbReference type="RuleBase" id="RU361155"/>
    </source>
</evidence>
<feature type="domain" description="Sulfotransferase" evidence="4">
    <location>
        <begin position="2"/>
        <end position="32"/>
    </location>
</feature>
<dbReference type="Pfam" id="PF00685">
    <property type="entry name" value="Sulfotransfer_1"/>
    <property type="match status" value="1"/>
</dbReference>
<dbReference type="PANTHER" id="PTHR11783">
    <property type="entry name" value="SULFOTRANSFERASE SULT"/>
    <property type="match status" value="1"/>
</dbReference>
<gene>
    <name evidence="5" type="ORF">DARMORV10_C04P28910.1</name>
</gene>
<dbReference type="EMBL" id="HG994368">
    <property type="protein sequence ID" value="CAF1840260.1"/>
    <property type="molecule type" value="Genomic_DNA"/>
</dbReference>
<dbReference type="SUPFAM" id="SSF52540">
    <property type="entry name" value="P-loop containing nucleoside triphosphate hydrolases"/>
    <property type="match status" value="1"/>
</dbReference>
<dbReference type="InterPro" id="IPR000863">
    <property type="entry name" value="Sulfotransferase_dom"/>
</dbReference>
<reference evidence="5" key="1">
    <citation type="submission" date="2021-01" db="EMBL/GenBank/DDBJ databases">
        <authorList>
            <consortium name="Genoscope - CEA"/>
            <person name="William W."/>
        </authorList>
    </citation>
    <scope>NUCLEOTIDE SEQUENCE</scope>
</reference>
<name>A0A816JGL4_BRANA</name>
<accession>A0A816JGL4</accession>
<dbReference type="EC" id="2.8.2.-" evidence="3"/>
<comment type="similarity">
    <text evidence="1 3">Belongs to the sulfotransferase 1 family.</text>
</comment>
<dbReference type="Gene3D" id="3.40.50.300">
    <property type="entry name" value="P-loop containing nucleotide triphosphate hydrolases"/>
    <property type="match status" value="1"/>
</dbReference>
<keyword evidence="2 3" id="KW-0808">Transferase</keyword>
<sequence>MRLHAMQENLRHFPCKIVYVCRNVKDTLISKFCNGTIYYGPFWEYLLCYWRRSLEDPKHVLFMR</sequence>
<dbReference type="InterPro" id="IPR027417">
    <property type="entry name" value="P-loop_NTPase"/>
</dbReference>
<organism evidence="5">
    <name type="scientific">Brassica napus</name>
    <name type="common">Rape</name>
    <dbReference type="NCBI Taxonomy" id="3708"/>
    <lineage>
        <taxon>Eukaryota</taxon>
        <taxon>Viridiplantae</taxon>
        <taxon>Streptophyta</taxon>
        <taxon>Embryophyta</taxon>
        <taxon>Tracheophyta</taxon>
        <taxon>Spermatophyta</taxon>
        <taxon>Magnoliopsida</taxon>
        <taxon>eudicotyledons</taxon>
        <taxon>Gunneridae</taxon>
        <taxon>Pentapetalae</taxon>
        <taxon>rosids</taxon>
        <taxon>malvids</taxon>
        <taxon>Brassicales</taxon>
        <taxon>Brassicaceae</taxon>
        <taxon>Brassiceae</taxon>
        <taxon>Brassica</taxon>
    </lineage>
</organism>